<keyword evidence="3" id="KW-1185">Reference proteome</keyword>
<evidence type="ECO:0000256" key="1">
    <source>
        <dbReference type="SAM" id="SignalP"/>
    </source>
</evidence>
<gene>
    <name evidence="2" type="ORF">PPL_10400</name>
</gene>
<organism evidence="2 3">
    <name type="scientific">Heterostelium pallidum (strain ATCC 26659 / Pp 5 / PN500)</name>
    <name type="common">Cellular slime mold</name>
    <name type="synonym">Polysphondylium pallidum</name>
    <dbReference type="NCBI Taxonomy" id="670386"/>
    <lineage>
        <taxon>Eukaryota</taxon>
        <taxon>Amoebozoa</taxon>
        <taxon>Evosea</taxon>
        <taxon>Eumycetozoa</taxon>
        <taxon>Dictyostelia</taxon>
        <taxon>Acytosteliales</taxon>
        <taxon>Acytosteliaceae</taxon>
        <taxon>Heterostelium</taxon>
    </lineage>
</organism>
<comment type="caution">
    <text evidence="2">The sequence shown here is derived from an EMBL/GenBank/DDBJ whole genome shotgun (WGS) entry which is preliminary data.</text>
</comment>
<sequence>MINIYLITFIVLFIFNIGSTVAQNNIWVFNDQVGLPIQQIDINNSSLYPIQLSGLNILSSHYFEQIIFVDNQKFIFVSHDNNYNIYLNNYYFANESLSSSLIYKGTYFYWMSAQLSQDQSNILLVRQSELLRIDVLTGEIIENSIISLPSLSPIAKQDLESEYYNTVVDFDNDICYIYVFSEGYEGENVYCNFWKGCEYFFTVDLKKGKVVSQSYSSEIGGIQLVQFQSSPTNKIIATGAQTESTSYIYTVDPNSLAFQKVQPFKSQYSVVASSIIATSNSNQIVTLSNSNNYQNDYYVSVFDLNSNQFQSSYFFSSNNTLLFVNAF</sequence>
<dbReference type="EMBL" id="ADBJ01000049">
    <property type="protein sequence ID" value="EFA76183.1"/>
    <property type="molecule type" value="Genomic_DNA"/>
</dbReference>
<protein>
    <submittedName>
        <fullName evidence="2">Uncharacterized protein</fullName>
    </submittedName>
</protein>
<proteinExistence type="predicted"/>
<keyword evidence="1" id="KW-0732">Signal</keyword>
<name>D3BQZ7_HETP5</name>
<feature type="chain" id="PRO_5003041950" evidence="1">
    <location>
        <begin position="23"/>
        <end position="327"/>
    </location>
</feature>
<dbReference type="Proteomes" id="UP000001396">
    <property type="component" value="Unassembled WGS sequence"/>
</dbReference>
<evidence type="ECO:0000313" key="2">
    <source>
        <dbReference type="EMBL" id="EFA76183.1"/>
    </source>
</evidence>
<accession>D3BQZ7</accession>
<feature type="signal peptide" evidence="1">
    <location>
        <begin position="1"/>
        <end position="22"/>
    </location>
</feature>
<reference evidence="2 3" key="1">
    <citation type="journal article" date="2011" name="Genome Res.">
        <title>Phylogeny-wide analysis of social amoeba genomes highlights ancient origins for complex intercellular communication.</title>
        <authorList>
            <person name="Heidel A.J."/>
            <person name="Lawal H.M."/>
            <person name="Felder M."/>
            <person name="Schilde C."/>
            <person name="Helps N.R."/>
            <person name="Tunggal B."/>
            <person name="Rivero F."/>
            <person name="John U."/>
            <person name="Schleicher M."/>
            <person name="Eichinger L."/>
            <person name="Platzer M."/>
            <person name="Noegel A.A."/>
            <person name="Schaap P."/>
            <person name="Gloeckner G."/>
        </authorList>
    </citation>
    <scope>NUCLEOTIDE SEQUENCE [LARGE SCALE GENOMIC DNA]</scope>
    <source>
        <strain evidence="3">ATCC 26659 / Pp 5 / PN500</strain>
    </source>
</reference>
<dbReference type="AlphaFoldDB" id="D3BQZ7"/>
<dbReference type="InParanoid" id="D3BQZ7"/>
<dbReference type="SUPFAM" id="SSF82171">
    <property type="entry name" value="DPP6 N-terminal domain-like"/>
    <property type="match status" value="1"/>
</dbReference>
<dbReference type="RefSeq" id="XP_020428316.1">
    <property type="nucleotide sequence ID" value="XM_020581176.1"/>
</dbReference>
<dbReference type="GeneID" id="31365869"/>
<evidence type="ECO:0000313" key="3">
    <source>
        <dbReference type="Proteomes" id="UP000001396"/>
    </source>
</evidence>